<feature type="transmembrane region" description="Helical" evidence="4">
    <location>
        <begin position="313"/>
        <end position="331"/>
    </location>
</feature>
<dbReference type="Pfam" id="PF07690">
    <property type="entry name" value="MFS_1"/>
    <property type="match status" value="1"/>
</dbReference>
<dbReference type="InterPro" id="IPR020846">
    <property type="entry name" value="MFS_dom"/>
</dbReference>
<feature type="transmembrane region" description="Helical" evidence="4">
    <location>
        <begin position="104"/>
        <end position="124"/>
    </location>
</feature>
<evidence type="ECO:0000313" key="7">
    <source>
        <dbReference type="Proteomes" id="UP000285530"/>
    </source>
</evidence>
<sequence>MAHVTDFEEQLFETLVDDPESDGGLSEAQHEAEPRNFLRHVVALAGSKLGDGLVDAKLVLSWLLTHLGAGAGFIGLLVPVREAGSLLPQLFTAGAIGALPQRKWVWAVGTMIEGACALGIAAVALTMQGAAAGIAIIALLAVLALARSACSASYKDVLGKTVGKSRRGAATGFASSVGAAGVIVFALVLLWQPFDRAALVIGALALAGLVWIAAGLVFSTLAEESQPREEVLSIRDALAQLGLIRRDGQLARFIGARALLVGSALAPPYLLVLAAADEGGDRELGLLVLASALASLLSSWVWGRMSDRSARRVLIWSGVASGVALGLALVLRAMGLASAPGAIAVLLFGLMIAYHGVRQGRTTYLVDMAPADQRAAYTAVSNLVVGIVLLVAGAASAALAVIGAAWAVGAFAVASVLGAMVAYQLDEVSG</sequence>
<dbReference type="InterPro" id="IPR052528">
    <property type="entry name" value="Sugar_transport-like"/>
</dbReference>
<reference evidence="6 7" key="1">
    <citation type="submission" date="2018-09" db="EMBL/GenBank/DDBJ databases">
        <title>Paracoccus onubensis nov. sp. a moderate halophilic bacterium isolated from Gruta de las Maravillas (Aracena, Spain).</title>
        <authorList>
            <person name="Jurado V."/>
            <person name="Gutierrez-Patricio S."/>
            <person name="Gonzalez-Pimentel J.L."/>
            <person name="Laiz L."/>
            <person name="Saiz-Jimenez C."/>
        </authorList>
    </citation>
    <scope>NUCLEOTIDE SEQUENCE [LARGE SCALE GENOMIC DNA]</scope>
    <source>
        <strain evidence="6 7">DSM 19484</strain>
    </source>
</reference>
<organism evidence="6 7">
    <name type="scientific">Paracoccus aestuarii</name>
    <dbReference type="NCBI Taxonomy" id="453842"/>
    <lineage>
        <taxon>Bacteria</taxon>
        <taxon>Pseudomonadati</taxon>
        <taxon>Pseudomonadota</taxon>
        <taxon>Alphaproteobacteria</taxon>
        <taxon>Rhodobacterales</taxon>
        <taxon>Paracoccaceae</taxon>
        <taxon>Paracoccus</taxon>
    </lineage>
</organism>
<accession>A0A418ZW99</accession>
<feature type="transmembrane region" description="Helical" evidence="4">
    <location>
        <begin position="170"/>
        <end position="191"/>
    </location>
</feature>
<keyword evidence="3 4" id="KW-0472">Membrane</keyword>
<dbReference type="Proteomes" id="UP000285530">
    <property type="component" value="Unassembled WGS sequence"/>
</dbReference>
<keyword evidence="1 4" id="KW-0812">Transmembrane</keyword>
<dbReference type="EMBL" id="QZEV01000039">
    <property type="protein sequence ID" value="RJL04762.1"/>
    <property type="molecule type" value="Genomic_DNA"/>
</dbReference>
<dbReference type="GO" id="GO:0022857">
    <property type="term" value="F:transmembrane transporter activity"/>
    <property type="evidence" value="ECO:0007669"/>
    <property type="project" value="InterPro"/>
</dbReference>
<proteinExistence type="predicted"/>
<feature type="transmembrane region" description="Helical" evidence="4">
    <location>
        <begin position="404"/>
        <end position="425"/>
    </location>
</feature>
<gene>
    <name evidence="6" type="ORF">D3P06_09245</name>
</gene>
<dbReference type="RefSeq" id="WP_119886301.1">
    <property type="nucleotide sequence ID" value="NZ_CP067169.1"/>
</dbReference>
<feature type="transmembrane region" description="Helical" evidence="4">
    <location>
        <begin position="130"/>
        <end position="150"/>
    </location>
</feature>
<comment type="caution">
    <text evidence="6">The sequence shown here is derived from an EMBL/GenBank/DDBJ whole genome shotgun (WGS) entry which is preliminary data.</text>
</comment>
<feature type="transmembrane region" description="Helical" evidence="4">
    <location>
        <begin position="254"/>
        <end position="272"/>
    </location>
</feature>
<dbReference type="PANTHER" id="PTHR23526:SF4">
    <property type="entry name" value="INTEGRAL MEMBRANE TRANSPORT PROTEIN"/>
    <property type="match status" value="1"/>
</dbReference>
<evidence type="ECO:0000256" key="2">
    <source>
        <dbReference type="ARBA" id="ARBA00022989"/>
    </source>
</evidence>
<keyword evidence="7" id="KW-1185">Reference proteome</keyword>
<feature type="transmembrane region" description="Helical" evidence="4">
    <location>
        <begin position="375"/>
        <end position="398"/>
    </location>
</feature>
<dbReference type="SUPFAM" id="SSF103473">
    <property type="entry name" value="MFS general substrate transporter"/>
    <property type="match status" value="1"/>
</dbReference>
<keyword evidence="2 4" id="KW-1133">Transmembrane helix</keyword>
<dbReference type="InterPro" id="IPR036259">
    <property type="entry name" value="MFS_trans_sf"/>
</dbReference>
<evidence type="ECO:0000256" key="1">
    <source>
        <dbReference type="ARBA" id="ARBA00022692"/>
    </source>
</evidence>
<evidence type="ECO:0000256" key="4">
    <source>
        <dbReference type="SAM" id="Phobius"/>
    </source>
</evidence>
<feature type="transmembrane region" description="Helical" evidence="4">
    <location>
        <begin position="284"/>
        <end position="301"/>
    </location>
</feature>
<feature type="transmembrane region" description="Helical" evidence="4">
    <location>
        <begin position="197"/>
        <end position="218"/>
    </location>
</feature>
<evidence type="ECO:0000259" key="5">
    <source>
        <dbReference type="PROSITE" id="PS50850"/>
    </source>
</evidence>
<dbReference type="PROSITE" id="PS50850">
    <property type="entry name" value="MFS"/>
    <property type="match status" value="1"/>
</dbReference>
<feature type="transmembrane region" description="Helical" evidence="4">
    <location>
        <begin position="337"/>
        <end position="354"/>
    </location>
</feature>
<dbReference type="AlphaFoldDB" id="A0A418ZW99"/>
<evidence type="ECO:0000256" key="3">
    <source>
        <dbReference type="ARBA" id="ARBA00023136"/>
    </source>
</evidence>
<feature type="transmembrane region" description="Helical" evidence="4">
    <location>
        <begin position="59"/>
        <end position="80"/>
    </location>
</feature>
<dbReference type="PANTHER" id="PTHR23526">
    <property type="entry name" value="INTEGRAL MEMBRANE TRANSPORT PROTEIN-RELATED"/>
    <property type="match status" value="1"/>
</dbReference>
<evidence type="ECO:0000313" key="6">
    <source>
        <dbReference type="EMBL" id="RJL04762.1"/>
    </source>
</evidence>
<feature type="domain" description="Major facilitator superfamily (MFS) profile" evidence="5">
    <location>
        <begin position="203"/>
        <end position="430"/>
    </location>
</feature>
<dbReference type="Gene3D" id="1.20.1250.20">
    <property type="entry name" value="MFS general substrate transporter like domains"/>
    <property type="match status" value="1"/>
</dbReference>
<name>A0A418ZW99_9RHOB</name>
<dbReference type="InterPro" id="IPR011701">
    <property type="entry name" value="MFS"/>
</dbReference>
<dbReference type="OrthoDB" id="1117124at2"/>
<protein>
    <submittedName>
        <fullName evidence="6">MFS transporter</fullName>
    </submittedName>
</protein>